<organism evidence="1 2">
    <name type="scientific">Mycena rosella</name>
    <name type="common">Pink bonnet</name>
    <name type="synonym">Agaricus rosellus</name>
    <dbReference type="NCBI Taxonomy" id="1033263"/>
    <lineage>
        <taxon>Eukaryota</taxon>
        <taxon>Fungi</taxon>
        <taxon>Dikarya</taxon>
        <taxon>Basidiomycota</taxon>
        <taxon>Agaricomycotina</taxon>
        <taxon>Agaricomycetes</taxon>
        <taxon>Agaricomycetidae</taxon>
        <taxon>Agaricales</taxon>
        <taxon>Marasmiineae</taxon>
        <taxon>Mycenaceae</taxon>
        <taxon>Mycena</taxon>
    </lineage>
</organism>
<name>A0AAD7G8P9_MYCRO</name>
<gene>
    <name evidence="1" type="ORF">B0H17DRAFT_1161363</name>
</gene>
<dbReference type="EMBL" id="JARKIE010000136">
    <property type="protein sequence ID" value="KAJ7677647.1"/>
    <property type="molecule type" value="Genomic_DNA"/>
</dbReference>
<protein>
    <submittedName>
        <fullName evidence="1">Uncharacterized protein</fullName>
    </submittedName>
</protein>
<dbReference type="Gene3D" id="3.60.130.30">
    <property type="match status" value="1"/>
</dbReference>
<proteinExistence type="predicted"/>
<dbReference type="AlphaFoldDB" id="A0AAD7G8P9"/>
<accession>A0AAD7G8P9</accession>
<keyword evidence="2" id="KW-1185">Reference proteome</keyword>
<evidence type="ECO:0000313" key="1">
    <source>
        <dbReference type="EMBL" id="KAJ7677647.1"/>
    </source>
</evidence>
<dbReference type="Proteomes" id="UP001221757">
    <property type="component" value="Unassembled WGS sequence"/>
</dbReference>
<comment type="caution">
    <text evidence="1">The sequence shown here is derived from an EMBL/GenBank/DDBJ whole genome shotgun (WGS) entry which is preliminary data.</text>
</comment>
<evidence type="ECO:0000313" key="2">
    <source>
        <dbReference type="Proteomes" id="UP001221757"/>
    </source>
</evidence>
<reference evidence="1" key="1">
    <citation type="submission" date="2023-03" db="EMBL/GenBank/DDBJ databases">
        <title>Massive genome expansion in bonnet fungi (Mycena s.s.) driven by repeated elements and novel gene families across ecological guilds.</title>
        <authorList>
            <consortium name="Lawrence Berkeley National Laboratory"/>
            <person name="Harder C.B."/>
            <person name="Miyauchi S."/>
            <person name="Viragh M."/>
            <person name="Kuo A."/>
            <person name="Thoen E."/>
            <person name="Andreopoulos B."/>
            <person name="Lu D."/>
            <person name="Skrede I."/>
            <person name="Drula E."/>
            <person name="Henrissat B."/>
            <person name="Morin E."/>
            <person name="Kohler A."/>
            <person name="Barry K."/>
            <person name="LaButti K."/>
            <person name="Morin E."/>
            <person name="Salamov A."/>
            <person name="Lipzen A."/>
            <person name="Mereny Z."/>
            <person name="Hegedus B."/>
            <person name="Baldrian P."/>
            <person name="Stursova M."/>
            <person name="Weitz H."/>
            <person name="Taylor A."/>
            <person name="Grigoriev I.V."/>
            <person name="Nagy L.G."/>
            <person name="Martin F."/>
            <person name="Kauserud H."/>
        </authorList>
    </citation>
    <scope>NUCLEOTIDE SEQUENCE</scope>
    <source>
        <strain evidence="1">CBHHK067</strain>
    </source>
</reference>
<sequence length="165" mass="18418">MYAPKLYQYYCWVLKRLFQHHPDLVHNFDNSIFPTVTFNCGPNAITFSHLDHLNLSHGFCGITCGGTFDHTLGGHIHMEQLKLYIQFPSAASMLIPSGCLHHGNTPIQRGETRHSITQYAAGGSSDGSPLKAEFDGTPGSRWEWALGLFSKHDELEVDRAAAFDK</sequence>